<dbReference type="Gene3D" id="3.40.1190.10">
    <property type="entry name" value="Mur-like, catalytic domain"/>
    <property type="match status" value="1"/>
</dbReference>
<dbReference type="GO" id="GO:0051301">
    <property type="term" value="P:cell division"/>
    <property type="evidence" value="ECO:0007669"/>
    <property type="project" value="UniProtKB-KW"/>
</dbReference>
<keyword evidence="15" id="KW-0812">Transmembrane</keyword>
<evidence type="ECO:0000256" key="10">
    <source>
        <dbReference type="ARBA" id="ARBA00022984"/>
    </source>
</evidence>
<evidence type="ECO:0000259" key="17">
    <source>
        <dbReference type="Pfam" id="PF02875"/>
    </source>
</evidence>
<dbReference type="GO" id="GO:0008360">
    <property type="term" value="P:regulation of cell shape"/>
    <property type="evidence" value="ECO:0007669"/>
    <property type="project" value="UniProtKB-KW"/>
</dbReference>
<dbReference type="InterPro" id="IPR036565">
    <property type="entry name" value="Mur-like_cat_sf"/>
</dbReference>
<proteinExistence type="inferred from homology"/>
<dbReference type="GO" id="GO:0005524">
    <property type="term" value="F:ATP binding"/>
    <property type="evidence" value="ECO:0007669"/>
    <property type="project" value="UniProtKB-UniRule"/>
</dbReference>
<keyword evidence="5 14" id="KW-0436">Ligase</keyword>
<evidence type="ECO:0000256" key="2">
    <source>
        <dbReference type="ARBA" id="ARBA00004752"/>
    </source>
</evidence>
<evidence type="ECO:0000256" key="9">
    <source>
        <dbReference type="ARBA" id="ARBA00022960"/>
    </source>
</evidence>
<evidence type="ECO:0000256" key="8">
    <source>
        <dbReference type="ARBA" id="ARBA00022840"/>
    </source>
</evidence>
<dbReference type="AlphaFoldDB" id="A0A1M6CTP8"/>
<reference evidence="20" key="1">
    <citation type="submission" date="2016-11" db="EMBL/GenBank/DDBJ databases">
        <authorList>
            <person name="Varghese N."/>
            <person name="Submissions S."/>
        </authorList>
    </citation>
    <scope>NUCLEOTIDE SEQUENCE [LARGE SCALE GENOMIC DNA]</scope>
    <source>
        <strain evidence="20">DSM 26349</strain>
    </source>
</reference>
<evidence type="ECO:0000256" key="5">
    <source>
        <dbReference type="ARBA" id="ARBA00022598"/>
    </source>
</evidence>
<dbReference type="InterPro" id="IPR004101">
    <property type="entry name" value="Mur_ligase_C"/>
</dbReference>
<dbReference type="Gene3D" id="3.90.190.20">
    <property type="entry name" value="Mur ligase, C-terminal domain"/>
    <property type="match status" value="1"/>
</dbReference>
<keyword evidence="11 14" id="KW-0131">Cell cycle</keyword>
<dbReference type="HAMAP" id="MF_00046">
    <property type="entry name" value="MurC"/>
    <property type="match status" value="1"/>
</dbReference>
<dbReference type="RefSeq" id="WP_073215294.1">
    <property type="nucleotide sequence ID" value="NZ_FNNS01000005.1"/>
</dbReference>
<keyword evidence="4 14" id="KW-0963">Cytoplasm</keyword>
<dbReference type="SUPFAM" id="SSF53623">
    <property type="entry name" value="MurD-like peptide ligases, catalytic domain"/>
    <property type="match status" value="1"/>
</dbReference>
<evidence type="ECO:0000256" key="1">
    <source>
        <dbReference type="ARBA" id="ARBA00004496"/>
    </source>
</evidence>
<dbReference type="InterPro" id="IPR000713">
    <property type="entry name" value="Mur_ligase_N"/>
</dbReference>
<gene>
    <name evidence="14" type="primary">murC</name>
    <name evidence="19" type="ORF">SAMN04487908_10471</name>
</gene>
<keyword evidence="12 14" id="KW-0961">Cell wall biogenesis/degradation</keyword>
<dbReference type="EMBL" id="FQYV01000004">
    <property type="protein sequence ID" value="SHI64392.1"/>
    <property type="molecule type" value="Genomic_DNA"/>
</dbReference>
<dbReference type="SUPFAM" id="SSF53244">
    <property type="entry name" value="MurD-like peptide ligases, peptide-binding domain"/>
    <property type="match status" value="1"/>
</dbReference>
<keyword evidence="8 14" id="KW-0067">ATP-binding</keyword>
<evidence type="ECO:0000259" key="18">
    <source>
        <dbReference type="Pfam" id="PF08245"/>
    </source>
</evidence>
<evidence type="ECO:0000259" key="16">
    <source>
        <dbReference type="Pfam" id="PF01225"/>
    </source>
</evidence>
<dbReference type="NCBIfam" id="TIGR01082">
    <property type="entry name" value="murC"/>
    <property type="match status" value="1"/>
</dbReference>
<dbReference type="GO" id="GO:0008763">
    <property type="term" value="F:UDP-N-acetylmuramate-L-alanine ligase activity"/>
    <property type="evidence" value="ECO:0007669"/>
    <property type="project" value="UniProtKB-UniRule"/>
</dbReference>
<evidence type="ECO:0000256" key="3">
    <source>
        <dbReference type="ARBA" id="ARBA00012211"/>
    </source>
</evidence>
<dbReference type="OrthoDB" id="9804126at2"/>
<dbReference type="Pfam" id="PF08245">
    <property type="entry name" value="Mur_ligase_M"/>
    <property type="match status" value="1"/>
</dbReference>
<comment type="subcellular location">
    <subcellularLocation>
        <location evidence="1 14">Cytoplasm</location>
    </subcellularLocation>
</comment>
<dbReference type="SUPFAM" id="SSF51984">
    <property type="entry name" value="MurCD N-terminal domain"/>
    <property type="match status" value="1"/>
</dbReference>
<evidence type="ECO:0000256" key="7">
    <source>
        <dbReference type="ARBA" id="ARBA00022741"/>
    </source>
</evidence>
<comment type="similarity">
    <text evidence="14">Belongs to the MurCDEF family.</text>
</comment>
<keyword evidence="15" id="KW-1133">Transmembrane helix</keyword>
<dbReference type="PANTHER" id="PTHR43445">
    <property type="entry name" value="UDP-N-ACETYLMURAMATE--L-ALANINE LIGASE-RELATED"/>
    <property type="match status" value="1"/>
</dbReference>
<dbReference type="Pfam" id="PF02875">
    <property type="entry name" value="Mur_ligase_C"/>
    <property type="match status" value="1"/>
</dbReference>
<dbReference type="EC" id="6.3.2.8" evidence="3 14"/>
<keyword evidence="15" id="KW-0472">Membrane</keyword>
<evidence type="ECO:0000256" key="4">
    <source>
        <dbReference type="ARBA" id="ARBA00022490"/>
    </source>
</evidence>
<evidence type="ECO:0000256" key="15">
    <source>
        <dbReference type="SAM" id="Phobius"/>
    </source>
</evidence>
<evidence type="ECO:0000256" key="11">
    <source>
        <dbReference type="ARBA" id="ARBA00023306"/>
    </source>
</evidence>
<comment type="catalytic activity">
    <reaction evidence="13 14">
        <text>UDP-N-acetyl-alpha-D-muramate + L-alanine + ATP = UDP-N-acetyl-alpha-D-muramoyl-L-alanine + ADP + phosphate + H(+)</text>
        <dbReference type="Rhea" id="RHEA:23372"/>
        <dbReference type="ChEBI" id="CHEBI:15378"/>
        <dbReference type="ChEBI" id="CHEBI:30616"/>
        <dbReference type="ChEBI" id="CHEBI:43474"/>
        <dbReference type="ChEBI" id="CHEBI:57972"/>
        <dbReference type="ChEBI" id="CHEBI:70757"/>
        <dbReference type="ChEBI" id="CHEBI:83898"/>
        <dbReference type="ChEBI" id="CHEBI:456216"/>
        <dbReference type="EC" id="6.3.2.8"/>
    </reaction>
</comment>
<dbReference type="PANTHER" id="PTHR43445:SF3">
    <property type="entry name" value="UDP-N-ACETYLMURAMATE--L-ALANINE LIGASE"/>
    <property type="match status" value="1"/>
</dbReference>
<dbReference type="InterPro" id="IPR036615">
    <property type="entry name" value="Mur_ligase_C_dom_sf"/>
</dbReference>
<dbReference type="Proteomes" id="UP000184172">
    <property type="component" value="Unassembled WGS sequence"/>
</dbReference>
<comment type="function">
    <text evidence="14">Cell wall formation.</text>
</comment>
<keyword evidence="10 14" id="KW-0573">Peptidoglycan synthesis</keyword>
<dbReference type="InterPro" id="IPR005758">
    <property type="entry name" value="UDP-N-AcMur_Ala_ligase_MurC"/>
</dbReference>
<dbReference type="GO" id="GO:0005737">
    <property type="term" value="C:cytoplasm"/>
    <property type="evidence" value="ECO:0007669"/>
    <property type="project" value="UniProtKB-SubCell"/>
</dbReference>
<dbReference type="GO" id="GO:0009252">
    <property type="term" value="P:peptidoglycan biosynthetic process"/>
    <property type="evidence" value="ECO:0007669"/>
    <property type="project" value="UniProtKB-UniRule"/>
</dbReference>
<feature type="domain" description="Mur ligase central" evidence="18">
    <location>
        <begin position="118"/>
        <end position="287"/>
    </location>
</feature>
<evidence type="ECO:0000256" key="13">
    <source>
        <dbReference type="ARBA" id="ARBA00047833"/>
    </source>
</evidence>
<evidence type="ECO:0000313" key="19">
    <source>
        <dbReference type="EMBL" id="SHI64392.1"/>
    </source>
</evidence>
<keyword evidence="6 14" id="KW-0132">Cell division</keyword>
<evidence type="ECO:0000256" key="6">
    <source>
        <dbReference type="ARBA" id="ARBA00022618"/>
    </source>
</evidence>
<dbReference type="GO" id="GO:0071555">
    <property type="term" value="P:cell wall organization"/>
    <property type="evidence" value="ECO:0007669"/>
    <property type="project" value="UniProtKB-KW"/>
</dbReference>
<organism evidence="19 20">
    <name type="scientific">Aequorivita viscosa</name>
    <dbReference type="NCBI Taxonomy" id="797419"/>
    <lineage>
        <taxon>Bacteria</taxon>
        <taxon>Pseudomonadati</taxon>
        <taxon>Bacteroidota</taxon>
        <taxon>Flavobacteriia</taxon>
        <taxon>Flavobacteriales</taxon>
        <taxon>Flavobacteriaceae</taxon>
        <taxon>Aequorivita</taxon>
    </lineage>
</organism>
<name>A0A1M6CTP8_9FLAO</name>
<evidence type="ECO:0000256" key="12">
    <source>
        <dbReference type="ARBA" id="ARBA00023316"/>
    </source>
</evidence>
<keyword evidence="20" id="KW-1185">Reference proteome</keyword>
<keyword evidence="9 14" id="KW-0133">Cell shape</keyword>
<dbReference type="STRING" id="797419.SAMN05216556_10570"/>
<evidence type="ECO:0000313" key="20">
    <source>
        <dbReference type="Proteomes" id="UP000184172"/>
    </source>
</evidence>
<dbReference type="InterPro" id="IPR050061">
    <property type="entry name" value="MurCDEF_pg_biosynth"/>
</dbReference>
<keyword evidence="7 14" id="KW-0547">Nucleotide-binding</keyword>
<comment type="pathway">
    <text evidence="2 14">Cell wall biogenesis; peptidoglycan biosynthesis.</text>
</comment>
<feature type="transmembrane region" description="Helical" evidence="15">
    <location>
        <begin position="6"/>
        <end position="27"/>
    </location>
</feature>
<feature type="binding site" evidence="14">
    <location>
        <begin position="120"/>
        <end position="126"/>
    </location>
    <ligand>
        <name>ATP</name>
        <dbReference type="ChEBI" id="CHEBI:30616"/>
    </ligand>
</feature>
<protein>
    <recommendedName>
        <fullName evidence="3 14">UDP-N-acetylmuramate--L-alanine ligase</fullName>
        <ecNumber evidence="3 14">6.3.2.8</ecNumber>
    </recommendedName>
    <alternativeName>
        <fullName evidence="14">UDP-N-acetylmuramoyl-L-alanine synthetase</fullName>
    </alternativeName>
</protein>
<accession>A0A1M6CTP8</accession>
<dbReference type="Pfam" id="PF01225">
    <property type="entry name" value="Mur_ligase"/>
    <property type="match status" value="1"/>
</dbReference>
<dbReference type="UniPathway" id="UPA00219"/>
<evidence type="ECO:0000256" key="14">
    <source>
        <dbReference type="HAMAP-Rule" id="MF_00046"/>
    </source>
</evidence>
<feature type="domain" description="Mur ligase C-terminal" evidence="17">
    <location>
        <begin position="309"/>
        <end position="406"/>
    </location>
</feature>
<sequence>MNSLNNIQTLYFVGIGGIGMSALARYFKMQGKTVYGYDRAPSDLTDELISEGIPVIFVDSVSEIPANIIADKNTLVVYTPAVPKQNLILNYFYLEGFTLIKRAELLGEISKNTLCLAVAGTHGKTTTSAILAHLLVECNMPITAFLGGIAENYNSNFIFKGGEITVVEADEFDRSFLHLRPDIACVTTMDADHLDIYGNEAELENAFRTFVRFVGNEENVIIKKGLPLVGMTVGVESFADYQAQNLRVEEGAYHFDLKTPTTTFTNLVFYLPGRHNLSNAIMAIGMAMLAGAPKECIPKALAGFTGVKRRFSYKIRKENLVLIDDYAHHPTELDALFQAVDEMYPDDRKQIVFQPHLFSRTLDFAEAFAESLSQFDEVVLLDIYPAREEPIEGVTSQWLLDQIKSDKKRLVFKVALPEILLKSTCRIKLIVGAGDIGAEVKRITKILDYET</sequence>
<feature type="domain" description="Mur ligase N-terminal catalytic" evidence="16">
    <location>
        <begin position="10"/>
        <end position="111"/>
    </location>
</feature>
<dbReference type="InterPro" id="IPR013221">
    <property type="entry name" value="Mur_ligase_cen"/>
</dbReference>
<dbReference type="Gene3D" id="3.40.50.720">
    <property type="entry name" value="NAD(P)-binding Rossmann-like Domain"/>
    <property type="match status" value="1"/>
</dbReference>